<dbReference type="Gene3D" id="1.10.510.10">
    <property type="entry name" value="Transferase(Phosphotransferase) domain 1"/>
    <property type="match status" value="1"/>
</dbReference>
<dbReference type="InterPro" id="IPR008271">
    <property type="entry name" value="Ser/Thr_kinase_AS"/>
</dbReference>
<dbReference type="PROSITE" id="PS00108">
    <property type="entry name" value="PROTEIN_KINASE_ST"/>
    <property type="match status" value="1"/>
</dbReference>
<feature type="compositionally biased region" description="Low complexity" evidence="6">
    <location>
        <begin position="156"/>
        <end position="177"/>
    </location>
</feature>
<evidence type="ECO:0000256" key="2">
    <source>
        <dbReference type="ARBA" id="ARBA00022741"/>
    </source>
</evidence>
<evidence type="ECO:0000256" key="1">
    <source>
        <dbReference type="ARBA" id="ARBA00022679"/>
    </source>
</evidence>
<reference evidence="8 9" key="1">
    <citation type="journal article" date="2018" name="Sci. Rep.">
        <title>Raphidocelis subcapitata (=Pseudokirchneriella subcapitata) provides an insight into genome evolution and environmental adaptations in the Sphaeropleales.</title>
        <authorList>
            <person name="Suzuki S."/>
            <person name="Yamaguchi H."/>
            <person name="Nakajima N."/>
            <person name="Kawachi M."/>
        </authorList>
    </citation>
    <scope>NUCLEOTIDE SEQUENCE [LARGE SCALE GENOMIC DNA]</scope>
    <source>
        <strain evidence="8 9">NIES-35</strain>
    </source>
</reference>
<feature type="compositionally biased region" description="Low complexity" evidence="6">
    <location>
        <begin position="20"/>
        <end position="48"/>
    </location>
</feature>
<feature type="region of interest" description="Disordered" evidence="6">
    <location>
        <begin position="15"/>
        <end position="54"/>
    </location>
</feature>
<dbReference type="PROSITE" id="PS00107">
    <property type="entry name" value="PROTEIN_KINASE_ATP"/>
    <property type="match status" value="1"/>
</dbReference>
<accession>A0A2V0PK70</accession>
<evidence type="ECO:0000256" key="5">
    <source>
        <dbReference type="PROSITE-ProRule" id="PRU10141"/>
    </source>
</evidence>
<comment type="caution">
    <text evidence="8">The sequence shown here is derived from an EMBL/GenBank/DDBJ whole genome shotgun (WGS) entry which is preliminary data.</text>
</comment>
<dbReference type="InterPro" id="IPR017441">
    <property type="entry name" value="Protein_kinase_ATP_BS"/>
</dbReference>
<dbReference type="STRING" id="307507.A0A2V0PK70"/>
<dbReference type="GO" id="GO:0005524">
    <property type="term" value="F:ATP binding"/>
    <property type="evidence" value="ECO:0007669"/>
    <property type="project" value="UniProtKB-UniRule"/>
</dbReference>
<organism evidence="8 9">
    <name type="scientific">Raphidocelis subcapitata</name>
    <dbReference type="NCBI Taxonomy" id="307507"/>
    <lineage>
        <taxon>Eukaryota</taxon>
        <taxon>Viridiplantae</taxon>
        <taxon>Chlorophyta</taxon>
        <taxon>core chlorophytes</taxon>
        <taxon>Chlorophyceae</taxon>
        <taxon>CS clade</taxon>
        <taxon>Sphaeropleales</taxon>
        <taxon>Selenastraceae</taxon>
        <taxon>Raphidocelis</taxon>
    </lineage>
</organism>
<keyword evidence="4 5" id="KW-0067">ATP-binding</keyword>
<dbReference type="SMART" id="SM00220">
    <property type="entry name" value="S_TKc"/>
    <property type="match status" value="1"/>
</dbReference>
<evidence type="ECO:0000256" key="4">
    <source>
        <dbReference type="ARBA" id="ARBA00022840"/>
    </source>
</evidence>
<dbReference type="Gene3D" id="3.30.200.20">
    <property type="entry name" value="Phosphorylase Kinase, domain 1"/>
    <property type="match status" value="1"/>
</dbReference>
<dbReference type="PROSITE" id="PS50011">
    <property type="entry name" value="PROTEIN_KINASE_DOM"/>
    <property type="match status" value="1"/>
</dbReference>
<dbReference type="EMBL" id="BDRX01000106">
    <property type="protein sequence ID" value="GBF97717.1"/>
    <property type="molecule type" value="Genomic_DNA"/>
</dbReference>
<dbReference type="PANTHER" id="PTHR24347">
    <property type="entry name" value="SERINE/THREONINE-PROTEIN KINASE"/>
    <property type="match status" value="1"/>
</dbReference>
<evidence type="ECO:0000256" key="6">
    <source>
        <dbReference type="SAM" id="MobiDB-lite"/>
    </source>
</evidence>
<protein>
    <recommendedName>
        <fullName evidence="7">Protein kinase domain-containing protein</fullName>
    </recommendedName>
</protein>
<keyword evidence="3" id="KW-0418">Kinase</keyword>
<feature type="compositionally biased region" description="Gly residues" evidence="6">
    <location>
        <begin position="454"/>
        <end position="470"/>
    </location>
</feature>
<dbReference type="InParanoid" id="A0A2V0PK70"/>
<dbReference type="AlphaFoldDB" id="A0A2V0PK70"/>
<dbReference type="CDD" id="cd05117">
    <property type="entry name" value="STKc_CAMK"/>
    <property type="match status" value="1"/>
</dbReference>
<sequence length="514" mass="53151">MGNCLCKVLRHEAPTHSRRGAAAAPPGTDAAHAGAAAAASKAPPAVKPAGGGAKAVGVGDVVLEEGQAGSWRIAAKVDPGSSPPAVGGGAPPSSPAAQPEPLREAQREGSRQAQQATHQKDKQQSPQQAIQQTSQEKTSQKQQQQTQPQAQPPPSKQHAAGPGSPSSPSRGANATTTRRVDRRFRDCYRVGETLGKGGFAVVKRVTERSTGRPYAVKIMSLPPVGVEPGDNESTREDIAKEIDILCGLDHPNVVGMKEWFEEGGKVYLITELVGGGELLEAVIRRGAYGEAEARGCFASLMAGIAYLHSRNVAHRDLKLENLLLATPDDITQVKIADFGLAKRSPGGAMSTVCGTPQYVAPEVIAGTPGVVYGPQVDMWSAGVVLFILLCGYPPFYAESEPALFDQIRRGAYGFDDPAWDAVTPAAKDLISRLLAVDPAARPTASECLGHPWLRGGGEGGGPGTGAGGQLPGAQGRLRQAYAASLRGESFAAAMAAGREAEAAAARGGAGDGVP</sequence>
<feature type="region of interest" description="Disordered" evidence="6">
    <location>
        <begin position="75"/>
        <end position="180"/>
    </location>
</feature>
<evidence type="ECO:0000313" key="8">
    <source>
        <dbReference type="EMBL" id="GBF97717.1"/>
    </source>
</evidence>
<evidence type="ECO:0000259" key="7">
    <source>
        <dbReference type="PROSITE" id="PS50011"/>
    </source>
</evidence>
<keyword evidence="2 5" id="KW-0547">Nucleotide-binding</keyword>
<dbReference type="SUPFAM" id="SSF56112">
    <property type="entry name" value="Protein kinase-like (PK-like)"/>
    <property type="match status" value="1"/>
</dbReference>
<dbReference type="InterPro" id="IPR000719">
    <property type="entry name" value="Prot_kinase_dom"/>
</dbReference>
<feature type="region of interest" description="Disordered" evidence="6">
    <location>
        <begin position="450"/>
        <end position="472"/>
    </location>
</feature>
<gene>
    <name evidence="8" type="ORF">Rsub_10881</name>
</gene>
<proteinExistence type="predicted"/>
<dbReference type="OrthoDB" id="40902at2759"/>
<feature type="domain" description="Protein kinase" evidence="7">
    <location>
        <begin position="188"/>
        <end position="453"/>
    </location>
</feature>
<dbReference type="FunFam" id="1.10.510.10:FF:000571">
    <property type="entry name" value="Maternal embryonic leucine zipper kinase"/>
    <property type="match status" value="1"/>
</dbReference>
<dbReference type="Pfam" id="PF00069">
    <property type="entry name" value="Pkinase"/>
    <property type="match status" value="1"/>
</dbReference>
<evidence type="ECO:0000313" key="9">
    <source>
        <dbReference type="Proteomes" id="UP000247498"/>
    </source>
</evidence>
<feature type="compositionally biased region" description="Basic and acidic residues" evidence="6">
    <location>
        <begin position="101"/>
        <end position="110"/>
    </location>
</feature>
<keyword evidence="9" id="KW-1185">Reference proteome</keyword>
<evidence type="ECO:0000256" key="3">
    <source>
        <dbReference type="ARBA" id="ARBA00022777"/>
    </source>
</evidence>
<feature type="binding site" evidence="5">
    <location>
        <position position="217"/>
    </location>
    <ligand>
        <name>ATP</name>
        <dbReference type="ChEBI" id="CHEBI:30616"/>
    </ligand>
</feature>
<dbReference type="GO" id="GO:0004672">
    <property type="term" value="F:protein kinase activity"/>
    <property type="evidence" value="ECO:0007669"/>
    <property type="project" value="InterPro"/>
</dbReference>
<dbReference type="InterPro" id="IPR011009">
    <property type="entry name" value="Kinase-like_dom_sf"/>
</dbReference>
<dbReference type="Proteomes" id="UP000247498">
    <property type="component" value="Unassembled WGS sequence"/>
</dbReference>
<feature type="compositionally biased region" description="Low complexity" evidence="6">
    <location>
        <begin position="124"/>
        <end position="149"/>
    </location>
</feature>
<keyword evidence="1" id="KW-0808">Transferase</keyword>
<name>A0A2V0PK70_9CHLO</name>